<protein>
    <submittedName>
        <fullName evidence="1">Uncharacterized protein</fullName>
    </submittedName>
</protein>
<gene>
    <name evidence="1" type="ORF">N475_07560</name>
</gene>
<name>A0A167BSJ8_9GAMM</name>
<dbReference type="EMBL" id="AUYB01000024">
    <property type="protein sequence ID" value="KZN46858.1"/>
    <property type="molecule type" value="Genomic_DNA"/>
</dbReference>
<proteinExistence type="predicted"/>
<dbReference type="PATRIC" id="fig|1365250.3.peg.411"/>
<keyword evidence="2" id="KW-1185">Reference proteome</keyword>
<evidence type="ECO:0000313" key="2">
    <source>
        <dbReference type="Proteomes" id="UP000076643"/>
    </source>
</evidence>
<reference evidence="1 2" key="1">
    <citation type="submission" date="2013-07" db="EMBL/GenBank/DDBJ databases">
        <title>Comparative Genomic and Metabolomic Analysis of Twelve Strains of Pseudoalteromonas luteoviolacea.</title>
        <authorList>
            <person name="Vynne N.G."/>
            <person name="Mansson M."/>
            <person name="Gram L."/>
        </authorList>
    </citation>
    <scope>NUCLEOTIDE SEQUENCE [LARGE SCALE GENOMIC DNA]</scope>
    <source>
        <strain evidence="1 2">DSM 6061</strain>
    </source>
</reference>
<organism evidence="1 2">
    <name type="scientific">Pseudoalteromonas luteoviolacea DSM 6061</name>
    <dbReference type="NCBI Taxonomy" id="1365250"/>
    <lineage>
        <taxon>Bacteria</taxon>
        <taxon>Pseudomonadati</taxon>
        <taxon>Pseudomonadota</taxon>
        <taxon>Gammaproteobacteria</taxon>
        <taxon>Alteromonadales</taxon>
        <taxon>Pseudoalteromonadaceae</taxon>
        <taxon>Pseudoalteromonas</taxon>
    </lineage>
</organism>
<dbReference type="RefSeq" id="WP_063359334.1">
    <property type="nucleotide sequence ID" value="NZ_AQHB01000014.1"/>
</dbReference>
<evidence type="ECO:0000313" key="1">
    <source>
        <dbReference type="EMBL" id="KZN46858.1"/>
    </source>
</evidence>
<sequence>MANLDQIKQILEFLSEINLPYQVTQFEEDTFLPGVRHNKGVLEISIEKVQYSGDILHEAGHYAVCEPTERQFLDGNIYKTGLQHQRAKQQMMGEEMAATAWSVAAAIHLGFSLQVVFHEAGFRGASESLITAFENGGGIGHPLLGAYQMTCPKRGFPHMSAWIRTLSWA</sequence>
<accession>A0A167BSJ8</accession>
<comment type="caution">
    <text evidence="1">The sequence shown here is derived from an EMBL/GenBank/DDBJ whole genome shotgun (WGS) entry which is preliminary data.</text>
</comment>
<dbReference type="Proteomes" id="UP000076643">
    <property type="component" value="Unassembled WGS sequence"/>
</dbReference>
<dbReference type="AlphaFoldDB" id="A0A167BSJ8"/>